<comment type="caution">
    <text evidence="1">The sequence shown here is derived from an EMBL/GenBank/DDBJ whole genome shotgun (WGS) entry which is preliminary data.</text>
</comment>
<protein>
    <recommendedName>
        <fullName evidence="3">GRAM domain-containing protein</fullName>
    </recommendedName>
</protein>
<dbReference type="Proteomes" id="UP001519273">
    <property type="component" value="Unassembled WGS sequence"/>
</dbReference>
<evidence type="ECO:0000313" key="2">
    <source>
        <dbReference type="Proteomes" id="UP001519273"/>
    </source>
</evidence>
<gene>
    <name evidence="1" type="ORF">J2Z20_003484</name>
</gene>
<accession>A0ABS4H7P8</accession>
<name>A0ABS4H7P8_9BACL</name>
<organism evidence="1 2">
    <name type="scientific">Paenibacillus sediminis</name>
    <dbReference type="NCBI Taxonomy" id="664909"/>
    <lineage>
        <taxon>Bacteria</taxon>
        <taxon>Bacillati</taxon>
        <taxon>Bacillota</taxon>
        <taxon>Bacilli</taxon>
        <taxon>Bacillales</taxon>
        <taxon>Paenibacillaceae</taxon>
        <taxon>Paenibacillus</taxon>
    </lineage>
</organism>
<evidence type="ECO:0008006" key="3">
    <source>
        <dbReference type="Google" id="ProtNLM"/>
    </source>
</evidence>
<dbReference type="EMBL" id="JAGGKP010000017">
    <property type="protein sequence ID" value="MBP1938544.1"/>
    <property type="molecule type" value="Genomic_DNA"/>
</dbReference>
<sequence length="140" mass="15773">MLGCPKIQNMTLHQRLTQLVGKSIEINAAGLALEPGILQEVCPKTFIRVQGELFVPRSLNFMKVFRIRKSTKFTRIGVRTTFKSGNLFFDIPLVQIGKDFIELQGKGSFPERFLMPINKVAGFFEIVNSPSGNRKRTSAK</sequence>
<dbReference type="RefSeq" id="WP_209853121.1">
    <property type="nucleotide sequence ID" value="NZ_CBCRVE010000016.1"/>
</dbReference>
<evidence type="ECO:0000313" key="1">
    <source>
        <dbReference type="EMBL" id="MBP1938544.1"/>
    </source>
</evidence>
<keyword evidence="2" id="KW-1185">Reference proteome</keyword>
<reference evidence="1 2" key="1">
    <citation type="submission" date="2021-03" db="EMBL/GenBank/DDBJ databases">
        <title>Genomic Encyclopedia of Type Strains, Phase IV (KMG-IV): sequencing the most valuable type-strain genomes for metagenomic binning, comparative biology and taxonomic classification.</title>
        <authorList>
            <person name="Goeker M."/>
        </authorList>
    </citation>
    <scope>NUCLEOTIDE SEQUENCE [LARGE SCALE GENOMIC DNA]</scope>
    <source>
        <strain evidence="1 2">DSM 23491</strain>
    </source>
</reference>
<proteinExistence type="predicted"/>